<reference evidence="9 10" key="1">
    <citation type="submission" date="2016-07" db="EMBL/GenBank/DDBJ databases">
        <title>Pervasive Adenine N6-methylation of Active Genes in Fungi.</title>
        <authorList>
            <consortium name="DOE Joint Genome Institute"/>
            <person name="Mondo S.J."/>
            <person name="Dannebaum R.O."/>
            <person name="Kuo R.C."/>
            <person name="Labutti K."/>
            <person name="Haridas S."/>
            <person name="Kuo A."/>
            <person name="Salamov A."/>
            <person name="Ahrendt S.R."/>
            <person name="Lipzen A."/>
            <person name="Sullivan W."/>
            <person name="Andreopoulos W.B."/>
            <person name="Clum A."/>
            <person name="Lindquist E."/>
            <person name="Daum C."/>
            <person name="Ramamoorthy G.K."/>
            <person name="Gryganskyi A."/>
            <person name="Culley D."/>
            <person name="Magnuson J.K."/>
            <person name="James T.Y."/>
            <person name="O'Malley M.A."/>
            <person name="Stajich J.E."/>
            <person name="Spatafora J.W."/>
            <person name="Visel A."/>
            <person name="Grigoriev I.V."/>
        </authorList>
    </citation>
    <scope>NUCLEOTIDE SEQUENCE [LARGE SCALE GENOMIC DNA]</scope>
    <source>
        <strain evidence="9 10">CBS 129021</strain>
    </source>
</reference>
<evidence type="ECO:0000256" key="5">
    <source>
        <dbReference type="ARBA" id="ARBA00023136"/>
    </source>
</evidence>
<dbReference type="Pfam" id="PF10502">
    <property type="entry name" value="Peptidase_S26"/>
    <property type="match status" value="2"/>
</dbReference>
<dbReference type="InterPro" id="IPR052064">
    <property type="entry name" value="Mito_IMP1_subunit"/>
</dbReference>
<dbReference type="InParanoid" id="A0A1Y2EK25"/>
<dbReference type="SUPFAM" id="SSF51306">
    <property type="entry name" value="LexA/Signal peptidase"/>
    <property type="match status" value="1"/>
</dbReference>
<dbReference type="InterPro" id="IPR019533">
    <property type="entry name" value="Peptidase_S26"/>
</dbReference>
<evidence type="ECO:0000256" key="1">
    <source>
        <dbReference type="ARBA" id="ARBA00004273"/>
    </source>
</evidence>
<dbReference type="InterPro" id="IPR036286">
    <property type="entry name" value="LexA/Signal_pep-like_sf"/>
</dbReference>
<comment type="caution">
    <text evidence="9">The sequence shown here is derived from an EMBL/GenBank/DDBJ whole genome shotgun (WGS) entry which is preliminary data.</text>
</comment>
<evidence type="ECO:0000313" key="9">
    <source>
        <dbReference type="EMBL" id="ORY71898.1"/>
    </source>
</evidence>
<keyword evidence="4" id="KW-0496">Mitochondrion</keyword>
<proteinExistence type="inferred from homology"/>
<accession>A0A1Y2EK25</accession>
<sequence>MGFTSRYYGHPFRVLFSIGKSVAFAHLIWNYGVAWGSGSGASMMPTFPVLGKSVIIDRRCRRGRNVQVGDCVVYNIPIEPGEEGIKRVLGMPGDYVLMNSPDCKNRNHMIQVPEGHCYIMGDNLPWSRDSRDFGPLPLALIKGKVVATSYLNGWNPLKWWSKFDNGLKPVDTTSE</sequence>
<keyword evidence="5" id="KW-0472">Membrane</keyword>
<dbReference type="STRING" id="1141098.A0A1Y2EK25"/>
<evidence type="ECO:0000256" key="2">
    <source>
        <dbReference type="ARBA" id="ARBA00022792"/>
    </source>
</evidence>
<keyword evidence="3" id="KW-0378">Hydrolase</keyword>
<comment type="subcellular location">
    <subcellularLocation>
        <location evidence="1">Mitochondrion inner membrane</location>
    </subcellularLocation>
</comment>
<dbReference type="PROSITE" id="PS00760">
    <property type="entry name" value="SPASE_I_2"/>
    <property type="match status" value="1"/>
</dbReference>
<organism evidence="9 10">
    <name type="scientific">Pseudomassariella vexata</name>
    <dbReference type="NCBI Taxonomy" id="1141098"/>
    <lineage>
        <taxon>Eukaryota</taxon>
        <taxon>Fungi</taxon>
        <taxon>Dikarya</taxon>
        <taxon>Ascomycota</taxon>
        <taxon>Pezizomycotina</taxon>
        <taxon>Sordariomycetes</taxon>
        <taxon>Xylariomycetidae</taxon>
        <taxon>Amphisphaeriales</taxon>
        <taxon>Pseudomassariaceae</taxon>
        <taxon>Pseudomassariella</taxon>
    </lineage>
</organism>
<dbReference type="CDD" id="cd06530">
    <property type="entry name" value="S26_SPase_I"/>
    <property type="match status" value="1"/>
</dbReference>
<dbReference type="GeneID" id="63779479"/>
<dbReference type="RefSeq" id="XP_040721490.1">
    <property type="nucleotide sequence ID" value="XM_040863267.1"/>
</dbReference>
<evidence type="ECO:0000256" key="6">
    <source>
        <dbReference type="ARBA" id="ARBA00038445"/>
    </source>
</evidence>
<evidence type="ECO:0000256" key="3">
    <source>
        <dbReference type="ARBA" id="ARBA00022801"/>
    </source>
</evidence>
<dbReference type="PANTHER" id="PTHR12383">
    <property type="entry name" value="PROTEASE FAMILY S26 MITOCHONDRIAL INNER MEMBRANE PROTEASE-RELATED"/>
    <property type="match status" value="1"/>
</dbReference>
<dbReference type="GO" id="GO:0006465">
    <property type="term" value="P:signal peptide processing"/>
    <property type="evidence" value="ECO:0007669"/>
    <property type="project" value="InterPro"/>
</dbReference>
<dbReference type="InterPro" id="IPR019757">
    <property type="entry name" value="Pept_S26A_signal_pept_1_Lys-AS"/>
</dbReference>
<dbReference type="Gene3D" id="2.10.109.10">
    <property type="entry name" value="Umud Fragment, subunit A"/>
    <property type="match status" value="1"/>
</dbReference>
<dbReference type="AlphaFoldDB" id="A0A1Y2EK25"/>
<dbReference type="OrthoDB" id="308440at2759"/>
<evidence type="ECO:0000313" key="10">
    <source>
        <dbReference type="Proteomes" id="UP000193689"/>
    </source>
</evidence>
<evidence type="ECO:0000256" key="4">
    <source>
        <dbReference type="ARBA" id="ARBA00023128"/>
    </source>
</evidence>
<dbReference type="PANTHER" id="PTHR12383:SF16">
    <property type="entry name" value="MITOCHONDRIAL INNER MEMBRANE PROTEASE SUBUNIT 1"/>
    <property type="match status" value="1"/>
</dbReference>
<feature type="domain" description="Peptidase S26" evidence="8">
    <location>
        <begin position="107"/>
        <end position="148"/>
    </location>
</feature>
<gene>
    <name evidence="9" type="ORF">BCR38DRAFT_480375</name>
</gene>
<feature type="domain" description="Peptidase S26" evidence="8">
    <location>
        <begin position="16"/>
        <end position="99"/>
    </location>
</feature>
<evidence type="ECO:0000259" key="8">
    <source>
        <dbReference type="Pfam" id="PF10502"/>
    </source>
</evidence>
<feature type="active site" evidence="7">
    <location>
        <position position="86"/>
    </location>
</feature>
<comment type="similarity">
    <text evidence="6">Belongs to the peptidase S26 family. IMP1 subfamily.</text>
</comment>
<dbReference type="FunCoup" id="A0A1Y2EK25">
    <property type="interactions" value="385"/>
</dbReference>
<protein>
    <submittedName>
        <fullName evidence="9">Peptidase S24/S26A/S26B/S26C</fullName>
    </submittedName>
</protein>
<dbReference type="InterPro" id="IPR000223">
    <property type="entry name" value="Pept_S26A_signal_pept_1"/>
</dbReference>
<name>A0A1Y2EK25_9PEZI</name>
<keyword evidence="10" id="KW-1185">Reference proteome</keyword>
<dbReference type="Proteomes" id="UP000193689">
    <property type="component" value="Unassembled WGS sequence"/>
</dbReference>
<dbReference type="EMBL" id="MCFJ01000001">
    <property type="protein sequence ID" value="ORY71898.1"/>
    <property type="molecule type" value="Genomic_DNA"/>
</dbReference>
<dbReference type="GO" id="GO:0042720">
    <property type="term" value="C:mitochondrial inner membrane peptidase complex"/>
    <property type="evidence" value="ECO:0007669"/>
    <property type="project" value="EnsemblFungi"/>
</dbReference>
<evidence type="ECO:0000256" key="7">
    <source>
        <dbReference type="PIRSR" id="PIRSR600223-1"/>
    </source>
</evidence>
<dbReference type="GO" id="GO:0004252">
    <property type="term" value="F:serine-type endopeptidase activity"/>
    <property type="evidence" value="ECO:0007669"/>
    <property type="project" value="InterPro"/>
</dbReference>
<dbReference type="GO" id="GO:0006627">
    <property type="term" value="P:protein processing involved in protein targeting to mitochondrion"/>
    <property type="evidence" value="ECO:0007669"/>
    <property type="project" value="EnsemblFungi"/>
</dbReference>
<dbReference type="PRINTS" id="PR00727">
    <property type="entry name" value="LEADERPTASE"/>
</dbReference>
<feature type="active site" evidence="7">
    <location>
        <position position="42"/>
    </location>
</feature>
<keyword evidence="2" id="KW-0999">Mitochondrion inner membrane</keyword>